<accession>A0A6A6HE12</accession>
<dbReference type="AlphaFoldDB" id="A0A6A6HE12"/>
<organism evidence="1 2">
    <name type="scientific">Viridothelium virens</name>
    <name type="common">Speckled blister lichen</name>
    <name type="synonym">Trypethelium virens</name>
    <dbReference type="NCBI Taxonomy" id="1048519"/>
    <lineage>
        <taxon>Eukaryota</taxon>
        <taxon>Fungi</taxon>
        <taxon>Dikarya</taxon>
        <taxon>Ascomycota</taxon>
        <taxon>Pezizomycotina</taxon>
        <taxon>Dothideomycetes</taxon>
        <taxon>Dothideomycetes incertae sedis</taxon>
        <taxon>Trypetheliales</taxon>
        <taxon>Trypetheliaceae</taxon>
        <taxon>Viridothelium</taxon>
    </lineage>
</organism>
<reference evidence="1" key="1">
    <citation type="journal article" date="2020" name="Stud. Mycol.">
        <title>101 Dothideomycetes genomes: a test case for predicting lifestyles and emergence of pathogens.</title>
        <authorList>
            <person name="Haridas S."/>
            <person name="Albert R."/>
            <person name="Binder M."/>
            <person name="Bloem J."/>
            <person name="Labutti K."/>
            <person name="Salamov A."/>
            <person name="Andreopoulos B."/>
            <person name="Baker S."/>
            <person name="Barry K."/>
            <person name="Bills G."/>
            <person name="Bluhm B."/>
            <person name="Cannon C."/>
            <person name="Castanera R."/>
            <person name="Culley D."/>
            <person name="Daum C."/>
            <person name="Ezra D."/>
            <person name="Gonzalez J."/>
            <person name="Henrissat B."/>
            <person name="Kuo A."/>
            <person name="Liang C."/>
            <person name="Lipzen A."/>
            <person name="Lutzoni F."/>
            <person name="Magnuson J."/>
            <person name="Mondo S."/>
            <person name="Nolan M."/>
            <person name="Ohm R."/>
            <person name="Pangilinan J."/>
            <person name="Park H.-J."/>
            <person name="Ramirez L."/>
            <person name="Alfaro M."/>
            <person name="Sun H."/>
            <person name="Tritt A."/>
            <person name="Yoshinaga Y."/>
            <person name="Zwiers L.-H."/>
            <person name="Turgeon B."/>
            <person name="Goodwin S."/>
            <person name="Spatafora J."/>
            <person name="Crous P."/>
            <person name="Grigoriev I."/>
        </authorList>
    </citation>
    <scope>NUCLEOTIDE SEQUENCE</scope>
    <source>
        <strain evidence="1">Tuck. ex Michener</strain>
    </source>
</reference>
<sequence length="208" mass="22671">MVWWVGGEVESLARRDGHYLGSTTTWNQGTVAPMHACSPLQPFLPSATTNTESCQGCHRSTLPVFLRRLVTKQTQEAGATFPLCAVAGGQGLSICPLPSICPLCCHTLDLTFPADLFQLHVGVVVFEGSGNARGCTLQCRIDLHRGPGHCRPMPLYARPGMQEMAKSFRNPSLALSALRYYLDAKVLRRGSTTVGFSLVAYLSTRIYQ</sequence>
<proteinExistence type="predicted"/>
<dbReference type="EMBL" id="ML991785">
    <property type="protein sequence ID" value="KAF2236366.1"/>
    <property type="molecule type" value="Genomic_DNA"/>
</dbReference>
<name>A0A6A6HE12_VIRVR</name>
<evidence type="ECO:0000313" key="2">
    <source>
        <dbReference type="Proteomes" id="UP000800092"/>
    </source>
</evidence>
<protein>
    <submittedName>
        <fullName evidence="1">Uncharacterized protein</fullName>
    </submittedName>
</protein>
<evidence type="ECO:0000313" key="1">
    <source>
        <dbReference type="EMBL" id="KAF2236366.1"/>
    </source>
</evidence>
<keyword evidence="2" id="KW-1185">Reference proteome</keyword>
<gene>
    <name evidence="1" type="ORF">EV356DRAFT_68874</name>
</gene>
<dbReference type="Proteomes" id="UP000800092">
    <property type="component" value="Unassembled WGS sequence"/>
</dbReference>